<dbReference type="EMBL" id="BMYF01000028">
    <property type="protein sequence ID" value="GHB51692.1"/>
    <property type="molecule type" value="Genomic_DNA"/>
</dbReference>
<keyword evidence="2" id="KW-1185">Reference proteome</keyword>
<sequence>MFYLCPEVYIFSNTFGQDMQIIYEQALVKIFHDVDRESVRFVWKGKIPMETYQEALNFGLKYMADHQIKRILVDQREIQPLTDAQQKWLYKTWFPVLFESLGENIRMAIIPSPITFRTISSKSIAKKLIDKHHDMKIEYHPTEKMANEFLLGKLK</sequence>
<dbReference type="Proteomes" id="UP000642809">
    <property type="component" value="Unassembled WGS sequence"/>
</dbReference>
<dbReference type="AlphaFoldDB" id="A0A8J3G772"/>
<comment type="caution">
    <text evidence="1">The sequence shown here is derived from an EMBL/GenBank/DDBJ whole genome shotgun (WGS) entry which is preliminary data.</text>
</comment>
<organism evidence="1 2">
    <name type="scientific">Mongoliitalea lutea</name>
    <dbReference type="NCBI Taxonomy" id="849756"/>
    <lineage>
        <taxon>Bacteria</taxon>
        <taxon>Pseudomonadati</taxon>
        <taxon>Bacteroidota</taxon>
        <taxon>Cytophagia</taxon>
        <taxon>Cytophagales</taxon>
        <taxon>Cyclobacteriaceae</taxon>
        <taxon>Mongoliitalea</taxon>
    </lineage>
</organism>
<accession>A0A8J3G772</accession>
<reference evidence="1" key="1">
    <citation type="journal article" date="2014" name="Int. J. Syst. Evol. Microbiol.">
        <title>Complete genome sequence of Corynebacterium casei LMG S-19264T (=DSM 44701T), isolated from a smear-ripened cheese.</title>
        <authorList>
            <consortium name="US DOE Joint Genome Institute (JGI-PGF)"/>
            <person name="Walter F."/>
            <person name="Albersmeier A."/>
            <person name="Kalinowski J."/>
            <person name="Ruckert C."/>
        </authorList>
    </citation>
    <scope>NUCLEOTIDE SEQUENCE</scope>
    <source>
        <strain evidence="1">KCTC 23224</strain>
    </source>
</reference>
<reference evidence="1" key="2">
    <citation type="submission" date="2020-09" db="EMBL/GenBank/DDBJ databases">
        <authorList>
            <person name="Sun Q."/>
            <person name="Kim S."/>
        </authorList>
    </citation>
    <scope>NUCLEOTIDE SEQUENCE</scope>
    <source>
        <strain evidence="1">KCTC 23224</strain>
    </source>
</reference>
<protein>
    <submittedName>
        <fullName evidence="1">Uncharacterized protein</fullName>
    </submittedName>
</protein>
<name>A0A8J3G772_9BACT</name>
<proteinExistence type="predicted"/>
<evidence type="ECO:0000313" key="2">
    <source>
        <dbReference type="Proteomes" id="UP000642809"/>
    </source>
</evidence>
<evidence type="ECO:0000313" key="1">
    <source>
        <dbReference type="EMBL" id="GHB51692.1"/>
    </source>
</evidence>
<gene>
    <name evidence="1" type="ORF">GCM10008106_35560</name>
</gene>